<name>A0AAW1QS97_9CHLO</name>
<proteinExistence type="predicted"/>
<gene>
    <name evidence="1" type="ORF">WJX72_009867</name>
</gene>
<accession>A0AAW1QS97</accession>
<sequence>MKEKLQLVIAVAQIVHQREIEVQRVAELLTAVAVNDSETWAALTDFCHWRFFKATPQGKGQWIVHGSVEYTLLDGNFAASLSVRASTIDCVSMLYASLLPDEPAIQAAETDTRSMELPAATKR</sequence>
<evidence type="ECO:0000313" key="2">
    <source>
        <dbReference type="Proteomes" id="UP001489004"/>
    </source>
</evidence>
<comment type="caution">
    <text evidence="1">The sequence shown here is derived from an EMBL/GenBank/DDBJ whole genome shotgun (WGS) entry which is preliminary data.</text>
</comment>
<dbReference type="EMBL" id="JALJOR010000002">
    <property type="protein sequence ID" value="KAK9824380.1"/>
    <property type="molecule type" value="Genomic_DNA"/>
</dbReference>
<reference evidence="1 2" key="1">
    <citation type="journal article" date="2024" name="Nat. Commun.">
        <title>Phylogenomics reveals the evolutionary origins of lichenization in chlorophyte algae.</title>
        <authorList>
            <person name="Puginier C."/>
            <person name="Libourel C."/>
            <person name="Otte J."/>
            <person name="Skaloud P."/>
            <person name="Haon M."/>
            <person name="Grisel S."/>
            <person name="Petersen M."/>
            <person name="Berrin J.G."/>
            <person name="Delaux P.M."/>
            <person name="Dal Grande F."/>
            <person name="Keller J."/>
        </authorList>
    </citation>
    <scope>NUCLEOTIDE SEQUENCE [LARGE SCALE GENOMIC DNA]</scope>
    <source>
        <strain evidence="1 2">SAG 2043</strain>
    </source>
</reference>
<organism evidence="1 2">
    <name type="scientific">[Myrmecia] bisecta</name>
    <dbReference type="NCBI Taxonomy" id="41462"/>
    <lineage>
        <taxon>Eukaryota</taxon>
        <taxon>Viridiplantae</taxon>
        <taxon>Chlorophyta</taxon>
        <taxon>core chlorophytes</taxon>
        <taxon>Trebouxiophyceae</taxon>
        <taxon>Trebouxiales</taxon>
        <taxon>Trebouxiaceae</taxon>
        <taxon>Myrmecia</taxon>
    </lineage>
</organism>
<keyword evidence="2" id="KW-1185">Reference proteome</keyword>
<dbReference type="AlphaFoldDB" id="A0AAW1QS97"/>
<protein>
    <submittedName>
        <fullName evidence="1">Uncharacterized protein</fullName>
    </submittedName>
</protein>
<evidence type="ECO:0000313" key="1">
    <source>
        <dbReference type="EMBL" id="KAK9824380.1"/>
    </source>
</evidence>
<dbReference type="Proteomes" id="UP001489004">
    <property type="component" value="Unassembled WGS sequence"/>
</dbReference>